<dbReference type="InterPro" id="IPR046357">
    <property type="entry name" value="PPIase_dom_sf"/>
</dbReference>
<dbReference type="EC" id="5.2.1.8" evidence="8"/>
<dbReference type="SUPFAM" id="SSF109998">
    <property type="entry name" value="Triger factor/SurA peptide-binding domain-like"/>
    <property type="match status" value="1"/>
</dbReference>
<feature type="domain" description="PpiC" evidence="7">
    <location>
        <begin position="170"/>
        <end position="271"/>
    </location>
</feature>
<dbReference type="InterPro" id="IPR050280">
    <property type="entry name" value="OMP_Chaperone_SurA"/>
</dbReference>
<evidence type="ECO:0000313" key="8">
    <source>
        <dbReference type="EMBL" id="VAW79074.1"/>
    </source>
</evidence>
<dbReference type="GO" id="GO:0006457">
    <property type="term" value="P:protein folding"/>
    <property type="evidence" value="ECO:0007669"/>
    <property type="project" value="InterPro"/>
</dbReference>
<dbReference type="PROSITE" id="PS01096">
    <property type="entry name" value="PPIC_PPIASE_1"/>
    <property type="match status" value="1"/>
</dbReference>
<dbReference type="InterPro" id="IPR023058">
    <property type="entry name" value="PPIase_PpiC_CS"/>
</dbReference>
<protein>
    <submittedName>
        <fullName evidence="8">Periplasmic chaperone and peptidyl-prolyl cis-trans isomerase of outer membrane proteins SurA</fullName>
        <ecNumber evidence="8">5.2.1.8</ecNumber>
    </submittedName>
</protein>
<dbReference type="SUPFAM" id="SSF54534">
    <property type="entry name" value="FKBP-like"/>
    <property type="match status" value="2"/>
</dbReference>
<name>A0A3B0ZCG7_9ZZZZ</name>
<reference evidence="8" key="1">
    <citation type="submission" date="2018-06" db="EMBL/GenBank/DDBJ databases">
        <authorList>
            <person name="Zhirakovskaya E."/>
        </authorList>
    </citation>
    <scope>NUCLEOTIDE SEQUENCE</scope>
</reference>
<keyword evidence="5" id="KW-0143">Chaperone</keyword>
<keyword evidence="1" id="KW-0732">Signal</keyword>
<dbReference type="InterPro" id="IPR015391">
    <property type="entry name" value="SurA_N"/>
</dbReference>
<dbReference type="GO" id="GO:0003755">
    <property type="term" value="F:peptidyl-prolyl cis-trans isomerase activity"/>
    <property type="evidence" value="ECO:0007669"/>
    <property type="project" value="UniProtKB-KW"/>
</dbReference>
<dbReference type="InterPro" id="IPR027304">
    <property type="entry name" value="Trigger_fact/SurA_dom_sf"/>
</dbReference>
<evidence type="ECO:0000256" key="3">
    <source>
        <dbReference type="ARBA" id="ARBA00022764"/>
    </source>
</evidence>
<dbReference type="GO" id="GO:0030288">
    <property type="term" value="C:outer membrane-bounded periplasmic space"/>
    <property type="evidence" value="ECO:0007669"/>
    <property type="project" value="InterPro"/>
</dbReference>
<keyword evidence="6 8" id="KW-0413">Isomerase</keyword>
<sequence>MKLISLFLALVFILPGQILANTPLNHIVAVVNNDVILQSELDNRERLVTDQLQKQGAQLPPRDILRKQVLDRLILENLELQMAERTGIRVDDETLNTNLRRMAKQNGMTLTEFRKVLEKDGFDYVAFREDFRNQVIMNKIRQQMVDNRVQVSEQEIDNLLETAAESNDESREYHLLHILVSLPEAASPEQIQAAKQRAEGILARLRKGDDFKTVAIAESDSQNALSGGDLGWRKTGQLPSFFSDVVGRLKRGQISDLIRTPSGFHVVKIEDIRGDEQHTIHQTLSSHILLRPDTLVTEKDVKTRITQLYDRIIGGDNFEELARAHSQDPGSASEGGSLGWVSPGQMVPEFEKVMNELEVGEVSKPFKSRFGWHLIKVLDRRTHDDTEAYRRTRVRESIRQRKIDEELEIWLRRLRDEAYVEYIDKGS</sequence>
<evidence type="ECO:0000259" key="7">
    <source>
        <dbReference type="PROSITE" id="PS50198"/>
    </source>
</evidence>
<gene>
    <name evidence="8" type="ORF">MNBD_GAMMA14-953</name>
</gene>
<dbReference type="GO" id="GO:0043165">
    <property type="term" value="P:Gram-negative-bacterium-type cell outer membrane assembly"/>
    <property type="evidence" value="ECO:0007669"/>
    <property type="project" value="InterPro"/>
</dbReference>
<dbReference type="AlphaFoldDB" id="A0A3B0ZCG7"/>
<keyword evidence="4" id="KW-0697">Rotamase</keyword>
<evidence type="ECO:0000256" key="1">
    <source>
        <dbReference type="ARBA" id="ARBA00022729"/>
    </source>
</evidence>
<dbReference type="GO" id="GO:0051082">
    <property type="term" value="F:unfolded protein binding"/>
    <property type="evidence" value="ECO:0007669"/>
    <property type="project" value="InterPro"/>
</dbReference>
<proteinExistence type="inferred from homology"/>
<dbReference type="PANTHER" id="PTHR47637">
    <property type="entry name" value="CHAPERONE SURA"/>
    <property type="match status" value="1"/>
</dbReference>
<dbReference type="Pfam" id="PF09312">
    <property type="entry name" value="SurA_N"/>
    <property type="match status" value="1"/>
</dbReference>
<dbReference type="Gene3D" id="1.10.4030.10">
    <property type="entry name" value="Porin chaperone SurA, peptide-binding domain"/>
    <property type="match status" value="1"/>
</dbReference>
<dbReference type="GO" id="GO:0042277">
    <property type="term" value="F:peptide binding"/>
    <property type="evidence" value="ECO:0007669"/>
    <property type="project" value="InterPro"/>
</dbReference>
<evidence type="ECO:0000256" key="2">
    <source>
        <dbReference type="ARBA" id="ARBA00022737"/>
    </source>
</evidence>
<dbReference type="HAMAP" id="MF_01183">
    <property type="entry name" value="Chaperone_SurA"/>
    <property type="match status" value="1"/>
</dbReference>
<dbReference type="Gene3D" id="3.10.50.40">
    <property type="match status" value="2"/>
</dbReference>
<evidence type="ECO:0000256" key="5">
    <source>
        <dbReference type="ARBA" id="ARBA00023186"/>
    </source>
</evidence>
<dbReference type="InterPro" id="IPR023034">
    <property type="entry name" value="PPIase_SurA"/>
</dbReference>
<dbReference type="PROSITE" id="PS50198">
    <property type="entry name" value="PPIC_PPIASE_2"/>
    <property type="match status" value="2"/>
</dbReference>
<accession>A0A3B0ZCG7</accession>
<dbReference type="InterPro" id="IPR000297">
    <property type="entry name" value="PPIase_PpiC"/>
</dbReference>
<keyword evidence="3" id="KW-0574">Periplasm</keyword>
<feature type="domain" description="PpiC" evidence="7">
    <location>
        <begin position="280"/>
        <end position="379"/>
    </location>
</feature>
<evidence type="ECO:0000256" key="4">
    <source>
        <dbReference type="ARBA" id="ARBA00023110"/>
    </source>
</evidence>
<dbReference type="GO" id="GO:0050821">
    <property type="term" value="P:protein stabilization"/>
    <property type="evidence" value="ECO:0007669"/>
    <property type="project" value="InterPro"/>
</dbReference>
<organism evidence="8">
    <name type="scientific">hydrothermal vent metagenome</name>
    <dbReference type="NCBI Taxonomy" id="652676"/>
    <lineage>
        <taxon>unclassified sequences</taxon>
        <taxon>metagenomes</taxon>
        <taxon>ecological metagenomes</taxon>
    </lineage>
</organism>
<dbReference type="Pfam" id="PF00639">
    <property type="entry name" value="Rotamase"/>
    <property type="match status" value="2"/>
</dbReference>
<dbReference type="EMBL" id="UOFM01000292">
    <property type="protein sequence ID" value="VAW79074.1"/>
    <property type="molecule type" value="Genomic_DNA"/>
</dbReference>
<dbReference type="PANTHER" id="PTHR47637:SF1">
    <property type="entry name" value="CHAPERONE SURA"/>
    <property type="match status" value="1"/>
</dbReference>
<keyword evidence="2" id="KW-0677">Repeat</keyword>
<evidence type="ECO:0000256" key="6">
    <source>
        <dbReference type="ARBA" id="ARBA00023235"/>
    </source>
</evidence>